<feature type="transmembrane region" description="Helical" evidence="2">
    <location>
        <begin position="69"/>
        <end position="89"/>
    </location>
</feature>
<reference evidence="5 7" key="2">
    <citation type="submission" date="2019-09" db="EMBL/GenBank/DDBJ databases">
        <title>Draft genome sequencing and comparative genomics of hatchery-associated Vibrios.</title>
        <authorList>
            <person name="Kehlet-Delgado H."/>
            <person name="Mueller R.S."/>
        </authorList>
    </citation>
    <scope>NUCLEOTIDE SEQUENCE [LARGE SCALE GENOMIC DNA]</scope>
    <source>
        <strain evidence="5 7">09-121-3</strain>
    </source>
</reference>
<dbReference type="OrthoDB" id="5867539at2"/>
<dbReference type="RefSeq" id="WP_006962692.1">
    <property type="nucleotide sequence ID" value="NZ_CP009617.1"/>
</dbReference>
<evidence type="ECO:0000313" key="6">
    <source>
        <dbReference type="Proteomes" id="UP000030081"/>
    </source>
</evidence>
<evidence type="ECO:0000256" key="1">
    <source>
        <dbReference type="NCBIfam" id="TIGR00697"/>
    </source>
</evidence>
<dbReference type="Proteomes" id="UP000576645">
    <property type="component" value="Unassembled WGS sequence"/>
</dbReference>
<keyword evidence="6" id="KW-1185">Reference proteome</keyword>
<feature type="transmembrane region" description="Helical" evidence="2">
    <location>
        <begin position="109"/>
        <end position="130"/>
    </location>
</feature>
<dbReference type="EMBL" id="VTXP01000012">
    <property type="protein sequence ID" value="NOJ24900.1"/>
    <property type="molecule type" value="Genomic_DNA"/>
</dbReference>
<evidence type="ECO:0000256" key="2">
    <source>
        <dbReference type="SAM" id="Phobius"/>
    </source>
</evidence>
<dbReference type="EMBL" id="CP009617">
    <property type="protein sequence ID" value="AIW19212.1"/>
    <property type="molecule type" value="Genomic_DNA"/>
</dbReference>
<reference evidence="4 6" key="1">
    <citation type="submission" date="2014-10" db="EMBL/GenBank/DDBJ databases">
        <title>The Complete Genome Sequence for the Shellfish Pathogen Vibrio coralliilyticus RE98 Isolated from a Shellfish Hatchery.</title>
        <authorList>
            <person name="Richards G.P."/>
            <person name="Bono J.L."/>
            <person name="Watson M.A."/>
            <person name="Needleman D.S."/>
        </authorList>
    </citation>
    <scope>NUCLEOTIDE SEQUENCE [LARGE SCALE GENOMIC DNA]</scope>
    <source>
        <strain evidence="4 6">RE98</strain>
    </source>
</reference>
<dbReference type="KEGG" id="vcy:IX92_09150"/>
<dbReference type="PANTHER" id="PTHR34300">
    <property type="entry name" value="QUEUOSINE PRECURSOR TRANSPORTER-RELATED"/>
    <property type="match status" value="1"/>
</dbReference>
<feature type="signal peptide" evidence="3">
    <location>
        <begin position="1"/>
        <end position="25"/>
    </location>
</feature>
<dbReference type="GeneID" id="93941726"/>
<feature type="transmembrane region" description="Helical" evidence="2">
    <location>
        <begin position="39"/>
        <end position="57"/>
    </location>
</feature>
<name>A0A0A0SWB4_9VIBR</name>
<keyword evidence="2" id="KW-1133">Transmembrane helix</keyword>
<keyword evidence="2" id="KW-0812">Transmembrane</keyword>
<proteinExistence type="predicted"/>
<sequence>MNVLEKSTMLATLGLFCFLTASNMAAAKAVEFFGIHLTAGFFTYPFVYLFSSIIMATRSPDVYFKCITFAYFGYLSFISLMYIAAILPGVNAESTYNKSFDLIYNLSNYRIYLSSLCAYFVSMFLFGVLFNSLKIESIAIRIALATLIVALADVNLFLILAFWGVKASSLLMDIMFWASIKKLVAQLVLLGPTLLIINLIRNKHEYCVSN</sequence>
<evidence type="ECO:0000313" key="5">
    <source>
        <dbReference type="EMBL" id="NOJ24900.1"/>
    </source>
</evidence>
<evidence type="ECO:0000313" key="7">
    <source>
        <dbReference type="Proteomes" id="UP000576645"/>
    </source>
</evidence>
<evidence type="ECO:0000313" key="4">
    <source>
        <dbReference type="EMBL" id="AIW19212.1"/>
    </source>
</evidence>
<dbReference type="NCBIfam" id="TIGR00697">
    <property type="entry name" value="queuosine precursor transporter"/>
    <property type="match status" value="1"/>
</dbReference>
<dbReference type="Pfam" id="PF02592">
    <property type="entry name" value="Vut_1"/>
    <property type="match status" value="1"/>
</dbReference>
<feature type="chain" id="PRO_5011343406" description="Queuosine precursor transporter" evidence="3">
    <location>
        <begin position="26"/>
        <end position="210"/>
    </location>
</feature>
<protein>
    <recommendedName>
        <fullName evidence="1">Queuosine precursor transporter</fullName>
    </recommendedName>
</protein>
<dbReference type="InterPro" id="IPR003744">
    <property type="entry name" value="YhhQ"/>
</dbReference>
<feature type="transmembrane region" description="Helical" evidence="2">
    <location>
        <begin position="183"/>
        <end position="200"/>
    </location>
</feature>
<keyword evidence="2" id="KW-0472">Membrane</keyword>
<accession>A0A0A0SWB4</accession>
<keyword evidence="3" id="KW-0732">Signal</keyword>
<dbReference type="PANTHER" id="PTHR34300:SF2">
    <property type="entry name" value="QUEUOSINE PRECURSOR TRANSPORTER-RELATED"/>
    <property type="match status" value="1"/>
</dbReference>
<dbReference type="AlphaFoldDB" id="A0A0A0SWB4"/>
<gene>
    <name evidence="5" type="ORF">F0238_19425</name>
    <name evidence="4" type="ORF">IX92_09150</name>
</gene>
<organism evidence="5 7">
    <name type="scientific">Vibrio coralliilyticus</name>
    <dbReference type="NCBI Taxonomy" id="190893"/>
    <lineage>
        <taxon>Bacteria</taxon>
        <taxon>Pseudomonadati</taxon>
        <taxon>Pseudomonadota</taxon>
        <taxon>Gammaproteobacteria</taxon>
        <taxon>Vibrionales</taxon>
        <taxon>Vibrionaceae</taxon>
        <taxon>Vibrio</taxon>
    </lineage>
</organism>
<evidence type="ECO:0000256" key="3">
    <source>
        <dbReference type="SAM" id="SignalP"/>
    </source>
</evidence>
<dbReference type="Proteomes" id="UP000030081">
    <property type="component" value="Chromosome 1"/>
</dbReference>
<feature type="transmembrane region" description="Helical" evidence="2">
    <location>
        <begin position="142"/>
        <end position="163"/>
    </location>
</feature>